<dbReference type="PANTHER" id="PTHR43056">
    <property type="entry name" value="PEPTIDASE S9 PROLYL OLIGOPEPTIDASE"/>
    <property type="match status" value="1"/>
</dbReference>
<dbReference type="PROSITE" id="PS50008">
    <property type="entry name" value="PIPLC_Y_DOMAIN"/>
    <property type="match status" value="1"/>
</dbReference>
<dbReference type="Gene3D" id="3.40.50.1820">
    <property type="entry name" value="alpha/beta hydrolase"/>
    <property type="match status" value="1"/>
</dbReference>
<dbReference type="InterPro" id="IPR005674">
    <property type="entry name" value="CocE/Ser_esterase"/>
</dbReference>
<dbReference type="Proteomes" id="UP000249723">
    <property type="component" value="Unassembled WGS sequence"/>
</dbReference>
<proteinExistence type="predicted"/>
<dbReference type="NCBIfam" id="TIGR00976">
    <property type="entry name" value="CocE_NonD"/>
    <property type="match status" value="1"/>
</dbReference>
<keyword evidence="4" id="KW-1185">Reference proteome</keyword>
<dbReference type="InterPro" id="IPR008979">
    <property type="entry name" value="Galactose-bd-like_sf"/>
</dbReference>
<dbReference type="GO" id="GO:0006629">
    <property type="term" value="P:lipid metabolic process"/>
    <property type="evidence" value="ECO:0007669"/>
    <property type="project" value="InterPro"/>
</dbReference>
<name>A0A2X0KWC7_9BASI</name>
<dbReference type="SUPFAM" id="SSF53474">
    <property type="entry name" value="alpha/beta-Hydrolases"/>
    <property type="match status" value="1"/>
</dbReference>
<keyword evidence="1" id="KW-0378">Hydrolase</keyword>
<evidence type="ECO:0000256" key="1">
    <source>
        <dbReference type="ARBA" id="ARBA00022801"/>
    </source>
</evidence>
<dbReference type="Pfam" id="PF08530">
    <property type="entry name" value="PepX_C"/>
    <property type="match status" value="1"/>
</dbReference>
<dbReference type="InterPro" id="IPR000383">
    <property type="entry name" value="Xaa-Pro-like_dom"/>
</dbReference>
<dbReference type="AlphaFoldDB" id="A0A2X0KWC7"/>
<dbReference type="OrthoDB" id="2578740at2759"/>
<dbReference type="SMART" id="SM00939">
    <property type="entry name" value="PepX_C"/>
    <property type="match status" value="1"/>
</dbReference>
<organism evidence="3 4">
    <name type="scientific">Microbotryum saponariae</name>
    <dbReference type="NCBI Taxonomy" id="289078"/>
    <lineage>
        <taxon>Eukaryota</taxon>
        <taxon>Fungi</taxon>
        <taxon>Dikarya</taxon>
        <taxon>Basidiomycota</taxon>
        <taxon>Pucciniomycotina</taxon>
        <taxon>Microbotryomycetes</taxon>
        <taxon>Microbotryales</taxon>
        <taxon>Microbotryaceae</taxon>
        <taxon>Microbotryum</taxon>
    </lineage>
</organism>
<dbReference type="EMBL" id="FMWP01000010">
    <property type="protein sequence ID" value="SCZ87303.1"/>
    <property type="molecule type" value="Genomic_DNA"/>
</dbReference>
<dbReference type="Pfam" id="PF02129">
    <property type="entry name" value="Peptidase_S15"/>
    <property type="match status" value="1"/>
</dbReference>
<dbReference type="GO" id="GO:0035556">
    <property type="term" value="P:intracellular signal transduction"/>
    <property type="evidence" value="ECO:0007669"/>
    <property type="project" value="InterPro"/>
</dbReference>
<evidence type="ECO:0000259" key="2">
    <source>
        <dbReference type="PROSITE" id="PS50008"/>
    </source>
</evidence>
<sequence>MPTTFTIATKPIGKPTIGVNGFDGDHFGETTLLKAGSTRPGWDGETSAPLTSDILLQHDLPLVMRDGAKLYCDVYKPADAKGPIPCLVMWSPYGKRYSSINMLPVTTWKCGIQSKDLSGWEKFEGLEPARWCPRGYAIASVDTRGAGNSDGFVQIMGQNMGEDGYDVIETLAKMDWCNGNIGMAGNSFLAISQWHIAAQQPPSLKAIAPWEGCGDLFREQFARGGVFEISNMDLINKLIIKGNNGVEDFAEMCKSKFRSDDREPLHSPYWADKRPDMKKIKIPAYISGSDFSSIHTMGSIRGFWDCQGPKWLRWAGRQEWHDLYVIKETNEELMEFFDHYLYGKENNFVKDTPKVRWALLQGGDRDAIENIPIPDFPLPDTEYREFFLAEDGKLASASPEKASTVSYVSRGEGKSVVNFDLKFNEKTQLVGIPKAIVHMSTDDHDDMNVYITLKKLDKDGNQLMHMTIPRERALTSSHAEIAEKDRTSLLLHPGSLGVLRASHRHIDASKNIHPNWPWHPHTFEEKLERGQIVKLEIGIWAMGWQYDAGESLRVEICGGHDMNHEIRHFTTKFPAESTLNKGVHKVHFGGEYASKVILPFVSI</sequence>
<dbReference type="GO" id="GO:0008239">
    <property type="term" value="F:dipeptidyl-peptidase activity"/>
    <property type="evidence" value="ECO:0007669"/>
    <property type="project" value="InterPro"/>
</dbReference>
<feature type="domain" description="PI-PLC Y-box" evidence="2">
    <location>
        <begin position="92"/>
        <end position="113"/>
    </location>
</feature>
<dbReference type="InterPro" id="IPR050585">
    <property type="entry name" value="Xaa-Pro_dipeptidyl-ppase/CocE"/>
</dbReference>
<dbReference type="InterPro" id="IPR001711">
    <property type="entry name" value="PLipase_C_Pinositol-sp_Y"/>
</dbReference>
<accession>A0A2X0KWC7</accession>
<dbReference type="InterPro" id="IPR013736">
    <property type="entry name" value="Xaa-Pro_dipept_C"/>
</dbReference>
<evidence type="ECO:0000313" key="4">
    <source>
        <dbReference type="Proteomes" id="UP000249723"/>
    </source>
</evidence>
<protein>
    <submittedName>
        <fullName evidence="3">BZ3500_MvSof-1268-A1-R1_Chr2-2g04769 protein</fullName>
    </submittedName>
</protein>
<dbReference type="Gene3D" id="1.10.3020.20">
    <property type="match status" value="1"/>
</dbReference>
<dbReference type="InterPro" id="IPR029058">
    <property type="entry name" value="AB_hydrolase_fold"/>
</dbReference>
<gene>
    <name evidence="3" type="ORF">BZ3500_MVSOF-1268-A1-R1_CHR2-2G04769</name>
</gene>
<dbReference type="SUPFAM" id="SSF49785">
    <property type="entry name" value="Galactose-binding domain-like"/>
    <property type="match status" value="1"/>
</dbReference>
<dbReference type="STRING" id="289078.A0A2X0KWC7"/>
<dbReference type="PANTHER" id="PTHR43056:SF10">
    <property type="entry name" value="COCE_NOND FAMILY, PUTATIVE (AFU_ORTHOLOGUE AFUA_7G00600)-RELATED"/>
    <property type="match status" value="1"/>
</dbReference>
<dbReference type="Gene3D" id="2.60.120.260">
    <property type="entry name" value="Galactose-binding domain-like"/>
    <property type="match status" value="1"/>
</dbReference>
<dbReference type="GO" id="GO:0004435">
    <property type="term" value="F:phosphatidylinositol-4,5-bisphosphate phospholipase C activity"/>
    <property type="evidence" value="ECO:0007669"/>
    <property type="project" value="InterPro"/>
</dbReference>
<evidence type="ECO:0000313" key="3">
    <source>
        <dbReference type="EMBL" id="SCZ87303.1"/>
    </source>
</evidence>
<reference evidence="4" key="1">
    <citation type="submission" date="2016-10" db="EMBL/GenBank/DDBJ databases">
        <authorList>
            <person name="Jeantristanb JTB J.-T."/>
            <person name="Ricardo R."/>
        </authorList>
    </citation>
    <scope>NUCLEOTIDE SEQUENCE [LARGE SCALE GENOMIC DNA]</scope>
</reference>